<dbReference type="InterPro" id="IPR019775">
    <property type="entry name" value="WD40_repeat_CS"/>
</dbReference>
<dbReference type="Pfam" id="PF00400">
    <property type="entry name" value="WD40"/>
    <property type="match status" value="2"/>
</dbReference>
<evidence type="ECO:0000313" key="4">
    <source>
        <dbReference type="EMBL" id="KAK2182785.1"/>
    </source>
</evidence>
<dbReference type="InterPro" id="IPR036322">
    <property type="entry name" value="WD40_repeat_dom_sf"/>
</dbReference>
<evidence type="ECO:0000256" key="3">
    <source>
        <dbReference type="PROSITE-ProRule" id="PRU00221"/>
    </source>
</evidence>
<feature type="repeat" description="WD" evidence="3">
    <location>
        <begin position="201"/>
        <end position="235"/>
    </location>
</feature>
<proteinExistence type="predicted"/>
<evidence type="ECO:0000256" key="2">
    <source>
        <dbReference type="ARBA" id="ARBA00022737"/>
    </source>
</evidence>
<dbReference type="InterPro" id="IPR015943">
    <property type="entry name" value="WD40/YVTN_repeat-like_dom_sf"/>
</dbReference>
<dbReference type="PROSITE" id="PS00678">
    <property type="entry name" value="WD_REPEATS_1"/>
    <property type="match status" value="1"/>
</dbReference>
<dbReference type="InterPro" id="IPR001680">
    <property type="entry name" value="WD40_rpt"/>
</dbReference>
<dbReference type="SUPFAM" id="SSF50978">
    <property type="entry name" value="WD40 repeat-like"/>
    <property type="match status" value="1"/>
</dbReference>
<feature type="repeat" description="WD" evidence="3">
    <location>
        <begin position="242"/>
        <end position="284"/>
    </location>
</feature>
<comment type="caution">
    <text evidence="4">The sequence shown here is derived from an EMBL/GenBank/DDBJ whole genome shotgun (WGS) entry which is preliminary data.</text>
</comment>
<dbReference type="PROSITE" id="PS50082">
    <property type="entry name" value="WD_REPEATS_2"/>
    <property type="match status" value="2"/>
</dbReference>
<sequence length="520" mass="58765">MSFHLGFSKRAGYIHGKAYSDLMGVTYDGRMKQFILLDSKGVTTWSKDAVRKKGVRALNFGQFQHRSITSIVYGRNMNIYFALGKDFDLMVLNRDFQQTCKVSSQLRSVVFMVFNPVTNELITGGVGGTKIWKYEQLAELSWSCLTPMSNYQLVLKRELPSVGGSWVKRVDLDERLQQLYCCSSMDIHAYRMDGSEVFSFLRAHTLGITGCVYSHTAQLLVSSAEDTTVKVWNVKGGWIHTFHGHSRGITNLLLHPECHATAVTSSLDGSVRMWSLHTLEPLYSVVVSSDGIKWMGLMDDNLLYLSTLRELTVWSLNHVTDFWALTRCHIKQLSLAHSVGKSTCVTALGDDSSVRVLCRASGKKLSTVLPPPDLSPMAQILCVTYNRAAKVIYLLLNTKVVWVYTTRTDPACRLYVWDIISIQEELSHDYNYQLAAGCSNPFVDAHTHARTLVTLVECRTICYLESPVVVQTPAGQCCPLRDNFLLMGLEVGQYFVNRGRITQFMYLWTEVYYGYVVLYK</sequence>
<accession>A0AAD9NUF5</accession>
<organism evidence="4 5">
    <name type="scientific">Ridgeia piscesae</name>
    <name type="common">Tubeworm</name>
    <dbReference type="NCBI Taxonomy" id="27915"/>
    <lineage>
        <taxon>Eukaryota</taxon>
        <taxon>Metazoa</taxon>
        <taxon>Spiralia</taxon>
        <taxon>Lophotrochozoa</taxon>
        <taxon>Annelida</taxon>
        <taxon>Polychaeta</taxon>
        <taxon>Sedentaria</taxon>
        <taxon>Canalipalpata</taxon>
        <taxon>Sabellida</taxon>
        <taxon>Siboglinidae</taxon>
        <taxon>Ridgeia</taxon>
    </lineage>
</organism>
<keyword evidence="1 3" id="KW-0853">WD repeat</keyword>
<dbReference type="AlphaFoldDB" id="A0AAD9NUF5"/>
<reference evidence="4" key="1">
    <citation type="journal article" date="2023" name="Mol. Biol. Evol.">
        <title>Third-Generation Sequencing Reveals the Adaptive Role of the Epigenome in Three Deep-Sea Polychaetes.</title>
        <authorList>
            <person name="Perez M."/>
            <person name="Aroh O."/>
            <person name="Sun Y."/>
            <person name="Lan Y."/>
            <person name="Juniper S.K."/>
            <person name="Young C.R."/>
            <person name="Angers B."/>
            <person name="Qian P.Y."/>
        </authorList>
    </citation>
    <scope>NUCLEOTIDE SEQUENCE</scope>
    <source>
        <strain evidence="4">R07B-5</strain>
    </source>
</reference>
<protein>
    <submittedName>
        <fullName evidence="4">Uncharacterized protein</fullName>
    </submittedName>
</protein>
<dbReference type="PANTHER" id="PTHR45532">
    <property type="entry name" value="WD REPEAT-CONTAINING PROTEIN 97"/>
    <property type="match status" value="1"/>
</dbReference>
<evidence type="ECO:0000313" key="5">
    <source>
        <dbReference type="Proteomes" id="UP001209878"/>
    </source>
</evidence>
<dbReference type="EMBL" id="JAODUO010000336">
    <property type="protein sequence ID" value="KAK2182785.1"/>
    <property type="molecule type" value="Genomic_DNA"/>
</dbReference>
<keyword evidence="5" id="KW-1185">Reference proteome</keyword>
<name>A0AAD9NUF5_RIDPI</name>
<evidence type="ECO:0000256" key="1">
    <source>
        <dbReference type="ARBA" id="ARBA00022574"/>
    </source>
</evidence>
<keyword evidence="2" id="KW-0677">Repeat</keyword>
<gene>
    <name evidence="4" type="ORF">NP493_336g03008</name>
</gene>
<dbReference type="PANTHER" id="PTHR45532:SF3">
    <property type="match status" value="1"/>
</dbReference>
<dbReference type="SMART" id="SM00320">
    <property type="entry name" value="WD40"/>
    <property type="match status" value="3"/>
</dbReference>
<dbReference type="PROSITE" id="PS50294">
    <property type="entry name" value="WD_REPEATS_REGION"/>
    <property type="match status" value="2"/>
</dbReference>
<dbReference type="Gene3D" id="2.130.10.10">
    <property type="entry name" value="YVTN repeat-like/Quinoprotein amine dehydrogenase"/>
    <property type="match status" value="1"/>
</dbReference>
<dbReference type="Proteomes" id="UP001209878">
    <property type="component" value="Unassembled WGS sequence"/>
</dbReference>